<accession>E8QX84</accession>
<dbReference type="KEGG" id="ipa:Isop_0322"/>
<dbReference type="SUPFAM" id="SSF53067">
    <property type="entry name" value="Actin-like ATPase domain"/>
    <property type="match status" value="2"/>
</dbReference>
<keyword evidence="6 8" id="KW-0012">Acyltransferase</keyword>
<dbReference type="Pfam" id="PF00814">
    <property type="entry name" value="TsaD"/>
    <property type="match status" value="1"/>
</dbReference>
<keyword evidence="11" id="KW-0378">Hydrolase</keyword>
<comment type="subcellular location">
    <subcellularLocation>
        <location evidence="8">Cytoplasm</location>
    </subcellularLocation>
</comment>
<reference key="1">
    <citation type="submission" date="2010-11" db="EMBL/GenBank/DDBJ databases">
        <title>The complete sequence of chromosome of Isophaera pallida ATCC 43644.</title>
        <authorList>
            <consortium name="US DOE Joint Genome Institute (JGI-PGF)"/>
            <person name="Lucas S."/>
            <person name="Copeland A."/>
            <person name="Lapidus A."/>
            <person name="Bruce D."/>
            <person name="Goodwin L."/>
            <person name="Pitluck S."/>
            <person name="Kyrpides N."/>
            <person name="Mavromatis K."/>
            <person name="Pagani I."/>
            <person name="Ivanova N."/>
            <person name="Saunders E."/>
            <person name="Brettin T."/>
            <person name="Detter J.C."/>
            <person name="Han C."/>
            <person name="Tapia R."/>
            <person name="Land M."/>
            <person name="Hauser L."/>
            <person name="Markowitz V."/>
            <person name="Cheng J.-F."/>
            <person name="Hugenholtz P."/>
            <person name="Woyke T."/>
            <person name="Wu D."/>
            <person name="Eisen J.A."/>
        </authorList>
    </citation>
    <scope>NUCLEOTIDE SEQUENCE</scope>
    <source>
        <strain>ATCC 43644</strain>
    </source>
</reference>
<evidence type="ECO:0000256" key="1">
    <source>
        <dbReference type="ARBA" id="ARBA00022490"/>
    </source>
</evidence>
<dbReference type="Gene3D" id="3.30.420.40">
    <property type="match status" value="2"/>
</dbReference>
<dbReference type="InterPro" id="IPR043129">
    <property type="entry name" value="ATPase_NBD"/>
</dbReference>
<gene>
    <name evidence="8" type="primary">tsaD</name>
    <name evidence="11" type="ordered locus">Isop_0322</name>
</gene>
<keyword evidence="1 8" id="KW-0963">Cytoplasm</keyword>
<proteinExistence type="inferred from homology"/>
<keyword evidence="5 8" id="KW-0408">Iron</keyword>
<dbReference type="GO" id="GO:0005506">
    <property type="term" value="F:iron ion binding"/>
    <property type="evidence" value="ECO:0007669"/>
    <property type="project" value="UniProtKB-UniRule"/>
</dbReference>
<dbReference type="InterPro" id="IPR022450">
    <property type="entry name" value="TsaD"/>
</dbReference>
<dbReference type="RefSeq" id="WP_013563206.1">
    <property type="nucleotide sequence ID" value="NC_014962.1"/>
</dbReference>
<dbReference type="OrthoDB" id="9806197at2"/>
<dbReference type="HAMAP" id="MF_01445">
    <property type="entry name" value="TsaD"/>
    <property type="match status" value="1"/>
</dbReference>
<dbReference type="STRING" id="575540.Isop_0322"/>
<comment type="catalytic activity">
    <reaction evidence="7 8">
        <text>L-threonylcarbamoyladenylate + adenosine(37) in tRNA = N(6)-L-threonylcarbamoyladenosine(37) in tRNA + AMP + H(+)</text>
        <dbReference type="Rhea" id="RHEA:37059"/>
        <dbReference type="Rhea" id="RHEA-COMP:10162"/>
        <dbReference type="Rhea" id="RHEA-COMP:10163"/>
        <dbReference type="ChEBI" id="CHEBI:15378"/>
        <dbReference type="ChEBI" id="CHEBI:73682"/>
        <dbReference type="ChEBI" id="CHEBI:74411"/>
        <dbReference type="ChEBI" id="CHEBI:74418"/>
        <dbReference type="ChEBI" id="CHEBI:456215"/>
        <dbReference type="EC" id="2.3.1.234"/>
    </reaction>
</comment>
<keyword evidence="3 8" id="KW-0819">tRNA processing</keyword>
<dbReference type="GO" id="GO:0005737">
    <property type="term" value="C:cytoplasm"/>
    <property type="evidence" value="ECO:0007669"/>
    <property type="project" value="UniProtKB-SubCell"/>
</dbReference>
<dbReference type="GO" id="GO:0061711">
    <property type="term" value="F:tRNA N(6)-L-threonylcarbamoyladenine synthase activity"/>
    <property type="evidence" value="ECO:0007669"/>
    <property type="project" value="UniProtKB-EC"/>
</dbReference>
<dbReference type="EC" id="2.3.1.234" evidence="8"/>
<feature type="binding site" evidence="8">
    <location>
        <position position="324"/>
    </location>
    <ligand>
        <name>Fe cation</name>
        <dbReference type="ChEBI" id="CHEBI:24875"/>
    </ligand>
</feature>
<keyword evidence="12" id="KW-1185">Reference proteome</keyword>
<evidence type="ECO:0000313" key="11">
    <source>
        <dbReference type="EMBL" id="ADV60917.1"/>
    </source>
</evidence>
<feature type="compositionally biased region" description="Low complexity" evidence="9">
    <location>
        <begin position="365"/>
        <end position="375"/>
    </location>
</feature>
<dbReference type="NCBIfam" id="TIGR03723">
    <property type="entry name" value="T6A_TsaD_YgjD"/>
    <property type="match status" value="1"/>
</dbReference>
<feature type="binding site" evidence="8">
    <location>
        <position position="119"/>
    </location>
    <ligand>
        <name>Fe cation</name>
        <dbReference type="ChEBI" id="CHEBI:24875"/>
    </ligand>
</feature>
<dbReference type="Proteomes" id="UP000008631">
    <property type="component" value="Chromosome"/>
</dbReference>
<dbReference type="eggNOG" id="COG0533">
    <property type="taxonomic scope" value="Bacteria"/>
</dbReference>
<dbReference type="FunFam" id="3.30.420.40:FF:000012">
    <property type="entry name" value="tRNA N6-adenosine threonylcarbamoyltransferase"/>
    <property type="match status" value="1"/>
</dbReference>
<comment type="cofactor">
    <cofactor evidence="8">
        <name>Fe(2+)</name>
        <dbReference type="ChEBI" id="CHEBI:29033"/>
    </cofactor>
    <text evidence="8">Binds 1 Fe(2+) ion per subunit.</text>
</comment>
<feature type="binding site" evidence="8">
    <location>
        <begin position="143"/>
        <end position="147"/>
    </location>
    <ligand>
        <name>substrate</name>
    </ligand>
</feature>
<dbReference type="FunCoup" id="E8QX84">
    <property type="interactions" value="495"/>
</dbReference>
<evidence type="ECO:0000313" key="12">
    <source>
        <dbReference type="Proteomes" id="UP000008631"/>
    </source>
</evidence>
<dbReference type="GO" id="GO:0016787">
    <property type="term" value="F:hydrolase activity"/>
    <property type="evidence" value="ECO:0007669"/>
    <property type="project" value="UniProtKB-KW"/>
</dbReference>
<comment type="function">
    <text evidence="8">Required for the formation of a threonylcarbamoyl group on adenosine at position 37 (t(6)A37) in tRNAs that read codons beginning with adenine. Is involved in the transfer of the threonylcarbamoyl moiety of threonylcarbamoyl-AMP (TC-AMP) to the N6 group of A37, together with TsaE and TsaB. TsaD likely plays a direct catalytic role in this reaction.</text>
</comment>
<dbReference type="EMBL" id="CP002353">
    <property type="protein sequence ID" value="ADV60917.1"/>
    <property type="molecule type" value="Genomic_DNA"/>
</dbReference>
<dbReference type="PRINTS" id="PR00789">
    <property type="entry name" value="OSIALOPTASE"/>
</dbReference>
<evidence type="ECO:0000256" key="9">
    <source>
        <dbReference type="SAM" id="MobiDB-lite"/>
    </source>
</evidence>
<evidence type="ECO:0000256" key="8">
    <source>
        <dbReference type="HAMAP-Rule" id="MF_01445"/>
    </source>
</evidence>
<evidence type="ECO:0000256" key="5">
    <source>
        <dbReference type="ARBA" id="ARBA00023004"/>
    </source>
</evidence>
<reference evidence="11 12" key="2">
    <citation type="journal article" date="2011" name="Stand. Genomic Sci.">
        <title>Complete genome sequence of Isosphaera pallida type strain (IS1B).</title>
        <authorList>
            <consortium name="US DOE Joint Genome Institute (JGI-PGF)"/>
            <person name="Goker M."/>
            <person name="Cleland D."/>
            <person name="Saunders E."/>
            <person name="Lapidus A."/>
            <person name="Nolan M."/>
            <person name="Lucas S."/>
            <person name="Hammon N."/>
            <person name="Deshpande S."/>
            <person name="Cheng J.F."/>
            <person name="Tapia R."/>
            <person name="Han C."/>
            <person name="Goodwin L."/>
            <person name="Pitluck S."/>
            <person name="Liolios K."/>
            <person name="Pagani I."/>
            <person name="Ivanova N."/>
            <person name="Mavromatis K."/>
            <person name="Pati A."/>
            <person name="Chen A."/>
            <person name="Palaniappan K."/>
            <person name="Land M."/>
            <person name="Hauser L."/>
            <person name="Chang Y.J."/>
            <person name="Jeffries C.D."/>
            <person name="Detter J.C."/>
            <person name="Beck B."/>
            <person name="Woyke T."/>
            <person name="Bristow J."/>
            <person name="Eisen J.A."/>
            <person name="Markowitz V."/>
            <person name="Hugenholtz P."/>
            <person name="Kyrpides N.C."/>
            <person name="Klenk H.P."/>
        </authorList>
    </citation>
    <scope>NUCLEOTIDE SEQUENCE [LARGE SCALE GENOMIC DNA]</scope>
    <source>
        <strain evidence="12">ATCC 43644 / DSM 9630 / IS1B</strain>
    </source>
</reference>
<feature type="binding site" evidence="8">
    <location>
        <position position="296"/>
    </location>
    <ligand>
        <name>substrate</name>
    </ligand>
</feature>
<feature type="binding site" evidence="8">
    <location>
        <position position="193"/>
    </location>
    <ligand>
        <name>substrate</name>
    </ligand>
</feature>
<evidence type="ECO:0000256" key="7">
    <source>
        <dbReference type="ARBA" id="ARBA00048117"/>
    </source>
</evidence>
<keyword evidence="2 8" id="KW-0808">Transferase</keyword>
<dbReference type="PANTHER" id="PTHR11735:SF6">
    <property type="entry name" value="TRNA N6-ADENOSINE THREONYLCARBAMOYLTRANSFERASE, MITOCHONDRIAL"/>
    <property type="match status" value="1"/>
</dbReference>
<evidence type="ECO:0000256" key="3">
    <source>
        <dbReference type="ARBA" id="ARBA00022694"/>
    </source>
</evidence>
<feature type="region of interest" description="Disordered" evidence="9">
    <location>
        <begin position="350"/>
        <end position="389"/>
    </location>
</feature>
<evidence type="ECO:0000256" key="4">
    <source>
        <dbReference type="ARBA" id="ARBA00022723"/>
    </source>
</evidence>
<feature type="compositionally biased region" description="Pro residues" evidence="9">
    <location>
        <begin position="236"/>
        <end position="253"/>
    </location>
</feature>
<name>E8QX84_ISOPI</name>
<sequence length="389" mass="40975">MRLLAIETTCDETGVAVLEGPSPEEPWRVPRIRSSVVASQLDLHQRYGGVVPEIAARAHVRQILPVLRQALRESGVGLEEIGAVAVATRPGLVGALVVGLTVAKTLAWSLEVPLVEVDHLEGHLFACQLAFPERVAYPCVGLVVSGGHTSLYRCDGPIDATPLGGTIDDAAGEAFDKVASLLGLGYPGGPRIEALARSGNPRRFALPRSFLKEEERLEFSFSGLKTAVLYTLQGQPGPPSHPPEPSSPPPPEPGFLADLAASFQEAVVEVLVTKAAQATRRTGLRRLAVGGGVAANQRFREALEQMATREGIDLLIAPPALCTDNAAMAGVAFAKLQRGLVAPLDIDVTPGLVRPSRPSPPHSSTPPTSASCPNPGFSLDSPPRTNRST</sequence>
<dbReference type="InterPro" id="IPR000905">
    <property type="entry name" value="Gcp-like_dom"/>
</dbReference>
<dbReference type="FunFam" id="3.30.420.40:FF:000040">
    <property type="entry name" value="tRNA N6-adenosine threonylcarbamoyltransferase"/>
    <property type="match status" value="1"/>
</dbReference>
<dbReference type="GO" id="GO:0002949">
    <property type="term" value="P:tRNA threonylcarbamoyladenosine modification"/>
    <property type="evidence" value="ECO:0007669"/>
    <property type="project" value="UniProtKB-UniRule"/>
</dbReference>
<feature type="binding site" evidence="8">
    <location>
        <position position="176"/>
    </location>
    <ligand>
        <name>substrate</name>
    </ligand>
</feature>
<feature type="region of interest" description="Disordered" evidence="9">
    <location>
        <begin position="232"/>
        <end position="256"/>
    </location>
</feature>
<feature type="binding site" evidence="8">
    <location>
        <position position="123"/>
    </location>
    <ligand>
        <name>Fe cation</name>
        <dbReference type="ChEBI" id="CHEBI:24875"/>
    </ligand>
</feature>
<feature type="binding site" evidence="8">
    <location>
        <position position="189"/>
    </location>
    <ligand>
        <name>substrate</name>
    </ligand>
</feature>
<dbReference type="NCBIfam" id="TIGR00329">
    <property type="entry name" value="gcp_kae1"/>
    <property type="match status" value="1"/>
</dbReference>
<feature type="domain" description="Gcp-like" evidence="10">
    <location>
        <begin position="32"/>
        <end position="329"/>
    </location>
</feature>
<keyword evidence="4 8" id="KW-0479">Metal-binding</keyword>
<dbReference type="HOGENOM" id="CLU_023208_0_0_0"/>
<evidence type="ECO:0000256" key="2">
    <source>
        <dbReference type="ARBA" id="ARBA00022679"/>
    </source>
</evidence>
<evidence type="ECO:0000256" key="6">
    <source>
        <dbReference type="ARBA" id="ARBA00023315"/>
    </source>
</evidence>
<evidence type="ECO:0000259" key="10">
    <source>
        <dbReference type="Pfam" id="PF00814"/>
    </source>
</evidence>
<dbReference type="AlphaFoldDB" id="E8QX84"/>
<comment type="similarity">
    <text evidence="8">Belongs to the KAE1 / TsaD family.</text>
</comment>
<protein>
    <recommendedName>
        <fullName evidence="8">tRNA N6-adenosine threonylcarbamoyltransferase</fullName>
        <ecNumber evidence="8">2.3.1.234</ecNumber>
    </recommendedName>
    <alternativeName>
        <fullName evidence="8">N6-L-threonylcarbamoyladenine synthase</fullName>
        <shortName evidence="8">t(6)A synthase</shortName>
    </alternativeName>
    <alternativeName>
        <fullName evidence="8">t(6)A37 threonylcarbamoyladenosine biosynthesis protein TsaD</fullName>
    </alternativeName>
    <alternativeName>
        <fullName evidence="8">tRNA threonylcarbamoyladenosine biosynthesis protein TsaD</fullName>
    </alternativeName>
</protein>
<dbReference type="InParanoid" id="E8QX84"/>
<dbReference type="CDD" id="cd24133">
    <property type="entry name" value="ASKHA_NBD_TsaD_bac"/>
    <property type="match status" value="1"/>
</dbReference>
<dbReference type="InterPro" id="IPR017861">
    <property type="entry name" value="KAE1/TsaD"/>
</dbReference>
<dbReference type="PANTHER" id="PTHR11735">
    <property type="entry name" value="TRNA N6-ADENOSINE THREONYLCARBAMOYLTRANSFERASE"/>
    <property type="match status" value="1"/>
</dbReference>
<organism evidence="11 12">
    <name type="scientific">Isosphaera pallida (strain ATCC 43644 / DSM 9630 / IS1B)</name>
    <dbReference type="NCBI Taxonomy" id="575540"/>
    <lineage>
        <taxon>Bacteria</taxon>
        <taxon>Pseudomonadati</taxon>
        <taxon>Planctomycetota</taxon>
        <taxon>Planctomycetia</taxon>
        <taxon>Isosphaerales</taxon>
        <taxon>Isosphaeraceae</taxon>
        <taxon>Isosphaera</taxon>
    </lineage>
</organism>